<evidence type="ECO:0000313" key="1">
    <source>
        <dbReference type="EMBL" id="TVT13937.1"/>
    </source>
</evidence>
<dbReference type="OrthoDB" id="5379188at2"/>
<protein>
    <submittedName>
        <fullName evidence="1">Uncharacterized protein</fullName>
    </submittedName>
</protein>
<organism evidence="1 2">
    <name type="scientific">Amycolatopsis acidiphila</name>
    <dbReference type="NCBI Taxonomy" id="715473"/>
    <lineage>
        <taxon>Bacteria</taxon>
        <taxon>Bacillati</taxon>
        <taxon>Actinomycetota</taxon>
        <taxon>Actinomycetes</taxon>
        <taxon>Pseudonocardiales</taxon>
        <taxon>Pseudonocardiaceae</taxon>
        <taxon>Amycolatopsis</taxon>
    </lineage>
</organism>
<dbReference type="Proteomes" id="UP000318578">
    <property type="component" value="Unassembled WGS sequence"/>
</dbReference>
<comment type="caution">
    <text evidence="1">The sequence shown here is derived from an EMBL/GenBank/DDBJ whole genome shotgun (WGS) entry which is preliminary data.</text>
</comment>
<evidence type="ECO:0000313" key="2">
    <source>
        <dbReference type="Proteomes" id="UP000318578"/>
    </source>
</evidence>
<dbReference type="AlphaFoldDB" id="A0A557ZPH9"/>
<keyword evidence="2" id="KW-1185">Reference proteome</keyword>
<reference evidence="1 2" key="1">
    <citation type="submission" date="2019-07" db="EMBL/GenBank/DDBJ databases">
        <title>New species of Amycolatopsis and Streptomyces.</title>
        <authorList>
            <person name="Duangmal K."/>
            <person name="Teo W.F.A."/>
            <person name="Lipun K."/>
        </authorList>
    </citation>
    <scope>NUCLEOTIDE SEQUENCE [LARGE SCALE GENOMIC DNA]</scope>
    <source>
        <strain evidence="1 2">JCM 30562</strain>
    </source>
</reference>
<proteinExistence type="predicted"/>
<accession>A0A557ZPH9</accession>
<dbReference type="EMBL" id="VJZA01000149">
    <property type="protein sequence ID" value="TVT13937.1"/>
    <property type="molecule type" value="Genomic_DNA"/>
</dbReference>
<name>A0A557ZPH9_9PSEU</name>
<dbReference type="RefSeq" id="WP_144645993.1">
    <property type="nucleotide sequence ID" value="NZ_BNAX01000049.1"/>
</dbReference>
<sequence>MVDDLSGLGPQGFERLTQALAVRVLGPGVDVFGEGPDGGREVSFHGRLPYPSPAEPWDGYGVLQAKYKARITGTRSDTAWVKQQITAELKAWTDPAKKRVLDGRLPEYLIFVTNVPLSAVPGKGGKDQIDALIRSYAKTLGLKGWAVWDGTAVSTLLDSFPEVRRAFSALITPNEVLAAMHDHLTAPPTPPRVDVVITSPQYRPGQPGHESVFQSAYDAAGAAGLLGEAMGEVQEAGPGWVQHFTGVPGGEPAALAELPGKPASAMARVVWNDLQAIGDGLPNSGTIGVGFPAANRAAPVPYIRSDQQVIELEGGLWGRRGRGRLLRRPGQPAVWQTEIIFDSEAVRDKDSWTSLADKRDLRLRVAGRIPLVAEDWGITDPGRARMLTALEQTGLGEVCQRLATRYGLDTTRAGWQEIDEPDGHNNSRFSAHHQTVVGIDGRPAVSTCLYMVLPAGHSTDLRTVADLRIDFTAIDPSTASAGPAQIPPALRVTMTELVEFFAHAWHVATVILPLAATDDLLHTPPAGAPRLELYIQSERPENGGAERTVRALDMVDLSTLGAPRSNQSRDLSVAVTTPLGLPRTEIDILVHDGLKRMAADFGLVVRPRSTT</sequence>
<gene>
    <name evidence="1" type="ORF">FNH06_38455</name>
</gene>